<dbReference type="Pfam" id="PF07690">
    <property type="entry name" value="MFS_1"/>
    <property type="match status" value="1"/>
</dbReference>
<evidence type="ECO:0008006" key="8">
    <source>
        <dbReference type="Google" id="ProtNLM"/>
    </source>
</evidence>
<evidence type="ECO:0000313" key="7">
    <source>
        <dbReference type="Proteomes" id="UP001219568"/>
    </source>
</evidence>
<evidence type="ECO:0000256" key="5">
    <source>
        <dbReference type="SAM" id="Phobius"/>
    </source>
</evidence>
<feature type="transmembrane region" description="Helical" evidence="5">
    <location>
        <begin position="195"/>
        <end position="214"/>
    </location>
</feature>
<comment type="caution">
    <text evidence="6">The sequence shown here is derived from an EMBL/GenBank/DDBJ whole genome shotgun (WGS) entry which is preliminary data.</text>
</comment>
<evidence type="ECO:0000256" key="1">
    <source>
        <dbReference type="ARBA" id="ARBA00004141"/>
    </source>
</evidence>
<sequence length="307" mass="32861">MPLGILDDGKLEHVPGTAPLNDLQGSTNYPGIDPSLLKHDPTGQIVLVPQPSDSSKNPYNWPRKKKELFTITYGWGCGRVGSVKPLLEFAFVPLAKEFDVPLTTFVSGNQGGTITAIAIGSLLFKSLAVKYGKRPVYPSTTVGLMVSCFWAAEAKSLPSLVAARVVCGLFMASMEALIPASIADIWFVHGRGFRTAIFNLGVLGEINLAIPIAGGVIEDGSYRISLHPMGGAFGLAFIMIFFWMTESAYAGRNALDIDTGNETFEVTIEGKENIEQLEHASGTDLTTQESEAEASPGLESFCPITAT</sequence>
<evidence type="ECO:0000313" key="6">
    <source>
        <dbReference type="EMBL" id="KAJ6037998.1"/>
    </source>
</evidence>
<keyword evidence="2 5" id="KW-0812">Transmembrane</keyword>
<organism evidence="6 7">
    <name type="scientific">Penicillium canescens</name>
    <dbReference type="NCBI Taxonomy" id="5083"/>
    <lineage>
        <taxon>Eukaryota</taxon>
        <taxon>Fungi</taxon>
        <taxon>Dikarya</taxon>
        <taxon>Ascomycota</taxon>
        <taxon>Pezizomycotina</taxon>
        <taxon>Eurotiomycetes</taxon>
        <taxon>Eurotiomycetidae</taxon>
        <taxon>Eurotiales</taxon>
        <taxon>Aspergillaceae</taxon>
        <taxon>Penicillium</taxon>
    </lineage>
</organism>
<keyword evidence="3 5" id="KW-1133">Transmembrane helix</keyword>
<dbReference type="InterPro" id="IPR011701">
    <property type="entry name" value="MFS"/>
</dbReference>
<feature type="transmembrane region" description="Helical" evidence="5">
    <location>
        <begin position="226"/>
        <end position="244"/>
    </location>
</feature>
<dbReference type="AlphaFoldDB" id="A0AAD6N785"/>
<protein>
    <recommendedName>
        <fullName evidence="8">Major facilitator superfamily (MFS) profile domain-containing protein</fullName>
    </recommendedName>
</protein>
<dbReference type="PANTHER" id="PTHR23502">
    <property type="entry name" value="MAJOR FACILITATOR SUPERFAMILY"/>
    <property type="match status" value="1"/>
</dbReference>
<evidence type="ECO:0000256" key="2">
    <source>
        <dbReference type="ARBA" id="ARBA00022692"/>
    </source>
</evidence>
<keyword evidence="7" id="KW-1185">Reference proteome</keyword>
<dbReference type="PANTHER" id="PTHR23502:SF20">
    <property type="entry name" value="TRANSPORTER, PUTATIVE (AFU_ORTHOLOGUE AFUA_6G13880)-RELATED"/>
    <property type="match status" value="1"/>
</dbReference>
<reference evidence="6" key="2">
    <citation type="submission" date="2023-01" db="EMBL/GenBank/DDBJ databases">
        <authorList>
            <person name="Petersen C."/>
        </authorList>
    </citation>
    <scope>NUCLEOTIDE SEQUENCE</scope>
    <source>
        <strain evidence="6">IBT 15450</strain>
    </source>
</reference>
<dbReference type="Gene3D" id="1.20.1250.20">
    <property type="entry name" value="MFS general substrate transporter like domains"/>
    <property type="match status" value="1"/>
</dbReference>
<evidence type="ECO:0000256" key="3">
    <source>
        <dbReference type="ARBA" id="ARBA00022989"/>
    </source>
</evidence>
<feature type="transmembrane region" description="Helical" evidence="5">
    <location>
        <begin position="158"/>
        <end position="183"/>
    </location>
</feature>
<dbReference type="GO" id="GO:0022857">
    <property type="term" value="F:transmembrane transporter activity"/>
    <property type="evidence" value="ECO:0007669"/>
    <property type="project" value="InterPro"/>
</dbReference>
<name>A0AAD6N785_PENCN</name>
<dbReference type="Proteomes" id="UP001219568">
    <property type="component" value="Unassembled WGS sequence"/>
</dbReference>
<gene>
    <name evidence="6" type="ORF">N7460_007769</name>
</gene>
<dbReference type="InterPro" id="IPR036259">
    <property type="entry name" value="MFS_trans_sf"/>
</dbReference>
<dbReference type="EMBL" id="JAQJZL010000009">
    <property type="protein sequence ID" value="KAJ6037998.1"/>
    <property type="molecule type" value="Genomic_DNA"/>
</dbReference>
<reference evidence="6" key="1">
    <citation type="journal article" date="2023" name="IMA Fungus">
        <title>Comparative genomic study of the Penicillium genus elucidates a diverse pangenome and 15 lateral gene transfer events.</title>
        <authorList>
            <person name="Petersen C."/>
            <person name="Sorensen T."/>
            <person name="Nielsen M.R."/>
            <person name="Sondergaard T.E."/>
            <person name="Sorensen J.L."/>
            <person name="Fitzpatrick D.A."/>
            <person name="Frisvad J.C."/>
            <person name="Nielsen K.L."/>
        </authorList>
    </citation>
    <scope>NUCLEOTIDE SEQUENCE</scope>
    <source>
        <strain evidence="6">IBT 15450</strain>
    </source>
</reference>
<accession>A0AAD6N785</accession>
<proteinExistence type="predicted"/>
<dbReference type="SUPFAM" id="SSF103473">
    <property type="entry name" value="MFS general substrate transporter"/>
    <property type="match status" value="1"/>
</dbReference>
<dbReference type="GO" id="GO:0005886">
    <property type="term" value="C:plasma membrane"/>
    <property type="evidence" value="ECO:0007669"/>
    <property type="project" value="TreeGrafter"/>
</dbReference>
<comment type="subcellular location">
    <subcellularLocation>
        <location evidence="1">Membrane</location>
        <topology evidence="1">Multi-pass membrane protein</topology>
    </subcellularLocation>
</comment>
<evidence type="ECO:0000256" key="4">
    <source>
        <dbReference type="ARBA" id="ARBA00023136"/>
    </source>
</evidence>
<keyword evidence="4 5" id="KW-0472">Membrane</keyword>